<evidence type="ECO:0000313" key="3">
    <source>
        <dbReference type="Proteomes" id="UP000823913"/>
    </source>
</evidence>
<accession>A0A9D1E7J1</accession>
<keyword evidence="1" id="KW-1133">Transmembrane helix</keyword>
<reference evidence="2" key="1">
    <citation type="submission" date="2020-10" db="EMBL/GenBank/DDBJ databases">
        <authorList>
            <person name="Gilroy R."/>
        </authorList>
    </citation>
    <scope>NUCLEOTIDE SEQUENCE</scope>
    <source>
        <strain evidence="2">ChiW16-3235</strain>
    </source>
</reference>
<evidence type="ECO:0000256" key="1">
    <source>
        <dbReference type="SAM" id="Phobius"/>
    </source>
</evidence>
<protein>
    <submittedName>
        <fullName evidence="2">Uncharacterized protein</fullName>
    </submittedName>
</protein>
<sequence length="268" mass="29503">MKYIIETLKYIKNNFFLLIPSLAVAMLAFAPIIDFSAGARIAEGFSDGKITAGFSDWFKLFMPFNSENWITIVLSIAAYVALVLDVAFTHSMVDKHIRFGSRNFRSILSSFTINFIYGLVSMIAVAAAALILALLMAIIMTAFSLAPAYVFIAGAVICVLLALFFVFVTAHFFLWLPCAEITGYRMSEALYSSYAQARTIRWRNFVAIALPLAVALVITTLIAVFLGNAAAIIAGAICFGCAYMVIIVSSYMAYADVEGIEREDLRKY</sequence>
<organism evidence="2 3">
    <name type="scientific">Candidatus Coproplasma avicola</name>
    <dbReference type="NCBI Taxonomy" id="2840744"/>
    <lineage>
        <taxon>Bacteria</taxon>
        <taxon>Bacillati</taxon>
        <taxon>Bacillota</taxon>
        <taxon>Clostridia</taxon>
        <taxon>Eubacteriales</taxon>
        <taxon>Candidatus Coproplasma</taxon>
    </lineage>
</organism>
<feature type="transmembrane region" description="Helical" evidence="1">
    <location>
        <begin position="149"/>
        <end position="176"/>
    </location>
</feature>
<feature type="transmembrane region" description="Helical" evidence="1">
    <location>
        <begin position="114"/>
        <end position="143"/>
    </location>
</feature>
<comment type="caution">
    <text evidence="2">The sequence shown here is derived from an EMBL/GenBank/DDBJ whole genome shotgun (WGS) entry which is preliminary data.</text>
</comment>
<proteinExistence type="predicted"/>
<feature type="transmembrane region" description="Helical" evidence="1">
    <location>
        <begin position="69"/>
        <end position="93"/>
    </location>
</feature>
<keyword evidence="1" id="KW-0472">Membrane</keyword>
<dbReference type="EMBL" id="DVHK01000132">
    <property type="protein sequence ID" value="HIR67666.1"/>
    <property type="molecule type" value="Genomic_DNA"/>
</dbReference>
<feature type="transmembrane region" description="Helical" evidence="1">
    <location>
        <begin position="15"/>
        <end position="33"/>
    </location>
</feature>
<name>A0A9D1E7J1_9FIRM</name>
<keyword evidence="1" id="KW-0812">Transmembrane</keyword>
<dbReference type="Proteomes" id="UP000823913">
    <property type="component" value="Unassembled WGS sequence"/>
</dbReference>
<evidence type="ECO:0000313" key="2">
    <source>
        <dbReference type="EMBL" id="HIR67666.1"/>
    </source>
</evidence>
<dbReference type="AlphaFoldDB" id="A0A9D1E7J1"/>
<feature type="transmembrane region" description="Helical" evidence="1">
    <location>
        <begin position="232"/>
        <end position="254"/>
    </location>
</feature>
<reference evidence="2" key="2">
    <citation type="journal article" date="2021" name="PeerJ">
        <title>Extensive microbial diversity within the chicken gut microbiome revealed by metagenomics and culture.</title>
        <authorList>
            <person name="Gilroy R."/>
            <person name="Ravi A."/>
            <person name="Getino M."/>
            <person name="Pursley I."/>
            <person name="Horton D.L."/>
            <person name="Alikhan N.F."/>
            <person name="Baker D."/>
            <person name="Gharbi K."/>
            <person name="Hall N."/>
            <person name="Watson M."/>
            <person name="Adriaenssens E.M."/>
            <person name="Foster-Nyarko E."/>
            <person name="Jarju S."/>
            <person name="Secka A."/>
            <person name="Antonio M."/>
            <person name="Oren A."/>
            <person name="Chaudhuri R.R."/>
            <person name="La Ragione R."/>
            <person name="Hildebrand F."/>
            <person name="Pallen M.J."/>
        </authorList>
    </citation>
    <scope>NUCLEOTIDE SEQUENCE</scope>
    <source>
        <strain evidence="2">ChiW16-3235</strain>
    </source>
</reference>
<feature type="transmembrane region" description="Helical" evidence="1">
    <location>
        <begin position="205"/>
        <end position="226"/>
    </location>
</feature>
<gene>
    <name evidence="2" type="ORF">IAB94_06445</name>
</gene>